<sequence>MDTGFAGRESWLLLWRLLEQSHTAFLKLWRVADNPAVLLQADPALWRQAGLSAARVRALEQWRGGDDRVVRSDVERALQLIERHGITVLTLADTAYPPLLREIADPPPLLFCRGEAGHLSWPQVAMVGSRRPSQNGLATAREFAGELARQGLGITSGLAAGIDAAAHQAAVQADGITVAVLGSGLCDLYPRAHAALAESIVARDGVLVSEFLPQTAPLQYHFPRRNRVISGLSLGVLVVEAALQSGTLITARQALEQNREVWAIPGSIHNPQVKGCHALIRDGARLVDEPVQLLEDVGPKLAQAASGSGRVQAAPPPLDLPLDERARAVLTVLGWQVQSFDALVEQSGYDAATMAGLLLELELAGCIATVAGGYEQLAPSR</sequence>
<dbReference type="EMBL" id="SHKX01000013">
    <property type="protein sequence ID" value="RZU38664.1"/>
    <property type="molecule type" value="Genomic_DNA"/>
</dbReference>
<dbReference type="SUPFAM" id="SSF102405">
    <property type="entry name" value="MCP/YpsA-like"/>
    <property type="match status" value="1"/>
</dbReference>
<gene>
    <name evidence="4" type="ORF">EV700_2599</name>
</gene>
<reference evidence="4 5" key="1">
    <citation type="submission" date="2019-02" db="EMBL/GenBank/DDBJ databases">
        <title>Genomic Encyclopedia of Type Strains, Phase IV (KMG-IV): sequencing the most valuable type-strain genomes for metagenomic binning, comparative biology and taxonomic classification.</title>
        <authorList>
            <person name="Goeker M."/>
        </authorList>
    </citation>
    <scope>NUCLEOTIDE SEQUENCE [LARGE SCALE GENOMIC DNA]</scope>
    <source>
        <strain evidence="4 5">DSM 105135</strain>
    </source>
</reference>
<evidence type="ECO:0000313" key="4">
    <source>
        <dbReference type="EMBL" id="RZU38664.1"/>
    </source>
</evidence>
<dbReference type="GO" id="GO:0009294">
    <property type="term" value="P:DNA-mediated transformation"/>
    <property type="evidence" value="ECO:0007669"/>
    <property type="project" value="InterPro"/>
</dbReference>
<organism evidence="4 5">
    <name type="scientific">Fluviicoccus keumensis</name>
    <dbReference type="NCBI Taxonomy" id="1435465"/>
    <lineage>
        <taxon>Bacteria</taxon>
        <taxon>Pseudomonadati</taxon>
        <taxon>Pseudomonadota</taxon>
        <taxon>Gammaproteobacteria</taxon>
        <taxon>Moraxellales</taxon>
        <taxon>Moraxellaceae</taxon>
        <taxon>Fluviicoccus</taxon>
    </lineage>
</organism>
<dbReference type="AlphaFoldDB" id="A0A4Q7YNS8"/>
<evidence type="ECO:0000259" key="3">
    <source>
        <dbReference type="Pfam" id="PF17782"/>
    </source>
</evidence>
<dbReference type="InterPro" id="IPR003488">
    <property type="entry name" value="DprA"/>
</dbReference>
<evidence type="ECO:0000313" key="5">
    <source>
        <dbReference type="Proteomes" id="UP000292423"/>
    </source>
</evidence>
<dbReference type="OrthoDB" id="9785707at2"/>
<dbReference type="Gene3D" id="3.40.50.450">
    <property type="match status" value="1"/>
</dbReference>
<dbReference type="InterPro" id="IPR036388">
    <property type="entry name" value="WH-like_DNA-bd_sf"/>
</dbReference>
<dbReference type="Proteomes" id="UP000292423">
    <property type="component" value="Unassembled WGS sequence"/>
</dbReference>
<feature type="domain" description="DprA winged helix" evidence="3">
    <location>
        <begin position="314"/>
        <end position="373"/>
    </location>
</feature>
<comment type="caution">
    <text evidence="4">The sequence shown here is derived from an EMBL/GenBank/DDBJ whole genome shotgun (WGS) entry which is preliminary data.</text>
</comment>
<name>A0A4Q7YNS8_9GAMM</name>
<dbReference type="Pfam" id="PF17782">
    <property type="entry name" value="WHD_DprA"/>
    <property type="match status" value="1"/>
</dbReference>
<dbReference type="RefSeq" id="WP_130414425.1">
    <property type="nucleotide sequence ID" value="NZ_SHKX01000013.1"/>
</dbReference>
<dbReference type="PANTHER" id="PTHR43022:SF1">
    <property type="entry name" value="PROTEIN SMF"/>
    <property type="match status" value="1"/>
</dbReference>
<evidence type="ECO:0000256" key="1">
    <source>
        <dbReference type="ARBA" id="ARBA00006525"/>
    </source>
</evidence>
<dbReference type="InterPro" id="IPR057666">
    <property type="entry name" value="DrpA_SLOG"/>
</dbReference>
<dbReference type="NCBIfam" id="TIGR00732">
    <property type="entry name" value="dprA"/>
    <property type="match status" value="1"/>
</dbReference>
<keyword evidence="5" id="KW-1185">Reference proteome</keyword>
<dbReference type="Gene3D" id="1.10.10.10">
    <property type="entry name" value="Winged helix-like DNA-binding domain superfamily/Winged helix DNA-binding domain"/>
    <property type="match status" value="1"/>
</dbReference>
<dbReference type="InterPro" id="IPR041614">
    <property type="entry name" value="DprA_WH"/>
</dbReference>
<evidence type="ECO:0000259" key="2">
    <source>
        <dbReference type="Pfam" id="PF02481"/>
    </source>
</evidence>
<accession>A0A4Q7YNS8</accession>
<dbReference type="PANTHER" id="PTHR43022">
    <property type="entry name" value="PROTEIN SMF"/>
    <property type="match status" value="1"/>
</dbReference>
<feature type="domain" description="Smf/DprA SLOG" evidence="2">
    <location>
        <begin position="88"/>
        <end position="297"/>
    </location>
</feature>
<protein>
    <submittedName>
        <fullName evidence="4">DNA protecting protein DprA</fullName>
    </submittedName>
</protein>
<dbReference type="Pfam" id="PF02481">
    <property type="entry name" value="DNA_processg_A"/>
    <property type="match status" value="1"/>
</dbReference>
<proteinExistence type="inferred from homology"/>
<comment type="similarity">
    <text evidence="1">Belongs to the DprA/Smf family.</text>
</comment>